<reference evidence="1" key="1">
    <citation type="journal article" date="2019" name="Environ. Microbiol.">
        <title>Fungal ecological strategies reflected in gene transcription - a case study of two litter decomposers.</title>
        <authorList>
            <person name="Barbi F."/>
            <person name="Kohler A."/>
            <person name="Barry K."/>
            <person name="Baskaran P."/>
            <person name="Daum C."/>
            <person name="Fauchery L."/>
            <person name="Ihrmark K."/>
            <person name="Kuo A."/>
            <person name="LaButti K."/>
            <person name="Lipzen A."/>
            <person name="Morin E."/>
            <person name="Grigoriev I.V."/>
            <person name="Henrissat B."/>
            <person name="Lindahl B."/>
            <person name="Martin F."/>
        </authorList>
    </citation>
    <scope>NUCLEOTIDE SEQUENCE</scope>
    <source>
        <strain evidence="1">JB14</strain>
    </source>
</reference>
<evidence type="ECO:0000313" key="1">
    <source>
        <dbReference type="EMBL" id="KAE9390375.1"/>
    </source>
</evidence>
<organism evidence="1 2">
    <name type="scientific">Gymnopus androsaceus JB14</name>
    <dbReference type="NCBI Taxonomy" id="1447944"/>
    <lineage>
        <taxon>Eukaryota</taxon>
        <taxon>Fungi</taxon>
        <taxon>Dikarya</taxon>
        <taxon>Basidiomycota</taxon>
        <taxon>Agaricomycotina</taxon>
        <taxon>Agaricomycetes</taxon>
        <taxon>Agaricomycetidae</taxon>
        <taxon>Agaricales</taxon>
        <taxon>Marasmiineae</taxon>
        <taxon>Omphalotaceae</taxon>
        <taxon>Gymnopus</taxon>
    </lineage>
</organism>
<protein>
    <submittedName>
        <fullName evidence="1">Uncharacterized protein</fullName>
    </submittedName>
</protein>
<sequence>MSTYFPAQCQKAVPNRVVPLRRWIIRAPHESNSRKCELWIDYKCMRRGQKKCMRRNEPL</sequence>
<proteinExistence type="predicted"/>
<accession>A0A6A4GZ61</accession>
<keyword evidence="2" id="KW-1185">Reference proteome</keyword>
<dbReference type="Proteomes" id="UP000799118">
    <property type="component" value="Unassembled WGS sequence"/>
</dbReference>
<dbReference type="AlphaFoldDB" id="A0A6A4GZ61"/>
<evidence type="ECO:0000313" key="2">
    <source>
        <dbReference type="Proteomes" id="UP000799118"/>
    </source>
</evidence>
<dbReference type="EMBL" id="ML769660">
    <property type="protein sequence ID" value="KAE9390375.1"/>
    <property type="molecule type" value="Genomic_DNA"/>
</dbReference>
<name>A0A6A4GZ61_9AGAR</name>
<gene>
    <name evidence="1" type="ORF">BT96DRAFT_925943</name>
</gene>